<dbReference type="InterPro" id="IPR006480">
    <property type="entry name" value="Phage_holin_4_1"/>
</dbReference>
<keyword evidence="3 5" id="KW-1133">Transmembrane helix</keyword>
<dbReference type="NCBIfam" id="TIGR01593">
    <property type="entry name" value="holin_tox_secr"/>
    <property type="match status" value="1"/>
</dbReference>
<feature type="transmembrane region" description="Helical" evidence="5">
    <location>
        <begin position="41"/>
        <end position="63"/>
    </location>
</feature>
<evidence type="ECO:0000256" key="4">
    <source>
        <dbReference type="ARBA" id="ARBA00023136"/>
    </source>
</evidence>
<name>A0A8S5SWE1_9CAUD</name>
<proteinExistence type="predicted"/>
<keyword evidence="2 5" id="KW-0812">Transmembrane</keyword>
<keyword evidence="4 5" id="KW-0472">Membrane</keyword>
<organism evidence="6">
    <name type="scientific">Podoviridae sp. ctUm43</name>
    <dbReference type="NCBI Taxonomy" id="2827738"/>
    <lineage>
        <taxon>Viruses</taxon>
        <taxon>Duplodnaviria</taxon>
        <taxon>Heunggongvirae</taxon>
        <taxon>Uroviricota</taxon>
        <taxon>Caudoviricetes</taxon>
    </lineage>
</organism>
<evidence type="ECO:0000256" key="3">
    <source>
        <dbReference type="ARBA" id="ARBA00022989"/>
    </source>
</evidence>
<feature type="transmembrane region" description="Helical" evidence="5">
    <location>
        <begin position="75"/>
        <end position="93"/>
    </location>
</feature>
<comment type="subcellular location">
    <subcellularLocation>
        <location evidence="1">Host membrane</location>
        <topology evidence="1">Multi-pass membrane protein</topology>
    </subcellularLocation>
</comment>
<evidence type="ECO:0000256" key="5">
    <source>
        <dbReference type="SAM" id="Phobius"/>
    </source>
</evidence>
<sequence>MKLILTLFICFLICVTADYITGVMKAYVNSEVSSKVGRKGILKKASYIAVVFCAMMVDYLIFITSGKFGVNYDPISCVLVMAWFVINELISILENVSSIGAPCPKFLKSLMKRLQNNIESVDKGDKPK</sequence>
<dbReference type="GO" id="GO:0033644">
    <property type="term" value="C:host cell membrane"/>
    <property type="evidence" value="ECO:0007669"/>
    <property type="project" value="UniProtKB-SubCell"/>
</dbReference>
<protein>
    <submittedName>
        <fullName evidence="6">Holin</fullName>
    </submittedName>
</protein>
<evidence type="ECO:0000256" key="2">
    <source>
        <dbReference type="ARBA" id="ARBA00022692"/>
    </source>
</evidence>
<dbReference type="EMBL" id="BK032689">
    <property type="protein sequence ID" value="DAF55404.1"/>
    <property type="molecule type" value="Genomic_DNA"/>
</dbReference>
<evidence type="ECO:0000256" key="1">
    <source>
        <dbReference type="ARBA" id="ARBA00004301"/>
    </source>
</evidence>
<evidence type="ECO:0000313" key="6">
    <source>
        <dbReference type="EMBL" id="DAF55404.1"/>
    </source>
</evidence>
<dbReference type="Pfam" id="PF05105">
    <property type="entry name" value="Phage_holin_4_1"/>
    <property type="match status" value="1"/>
</dbReference>
<accession>A0A8S5SWE1</accession>
<reference evidence="6" key="1">
    <citation type="journal article" date="2021" name="Proc. Natl. Acad. Sci. U.S.A.">
        <title>A Catalog of Tens of Thousands of Viruses from Human Metagenomes Reveals Hidden Associations with Chronic Diseases.</title>
        <authorList>
            <person name="Tisza M.J."/>
            <person name="Buck C.B."/>
        </authorList>
    </citation>
    <scope>NUCLEOTIDE SEQUENCE</scope>
    <source>
        <strain evidence="6">CtUm43</strain>
    </source>
</reference>